<evidence type="ECO:0000313" key="7">
    <source>
        <dbReference type="EMBL" id="SEW00536.1"/>
    </source>
</evidence>
<keyword evidence="5" id="KW-0812">Transmembrane</keyword>
<dbReference type="SUPFAM" id="SSF52096">
    <property type="entry name" value="ClpP/crotonase"/>
    <property type="match status" value="1"/>
</dbReference>
<dbReference type="EMBL" id="FOJA01000001">
    <property type="protein sequence ID" value="SEW00536.1"/>
    <property type="molecule type" value="Genomic_DNA"/>
</dbReference>
<accession>A0A1I0NGF2</accession>
<dbReference type="CDD" id="cd07023">
    <property type="entry name" value="S49_Sppa_N_C"/>
    <property type="match status" value="1"/>
</dbReference>
<proteinExistence type="inferred from homology"/>
<name>A0A1I0NGF2_9EURY</name>
<evidence type="ECO:0000313" key="8">
    <source>
        <dbReference type="Proteomes" id="UP000198518"/>
    </source>
</evidence>
<dbReference type="PANTHER" id="PTHR42987">
    <property type="entry name" value="PEPTIDASE S49"/>
    <property type="match status" value="1"/>
</dbReference>
<evidence type="ECO:0000259" key="6">
    <source>
        <dbReference type="Pfam" id="PF01343"/>
    </source>
</evidence>
<sequence length="303" mass="31385">MTNPIDEHAKTLATSWTVIIVLAAIVGGVGGMALQSGSDSGPDNAVAVVTLDSMQITGSSGDTTAKELRQVRQNDSIDAVVLRVASPGGAITGSEVQYRAVKRLAQEKPVVASVRDVAASGGYYTTIPADKIYTTPGALVGSVGVISSVTKNEKVPSQWKSAPDKGTAGPADVSRARAATFRESFLNVVMNERGDELEVDRETVGEAKLYAGNRAVELGFADEIGGVETAIQDAAERANLSNYDVTYRNPTSGGLIGLLAGSGSAEDVDAEDAFVAPELCGKDYLAYAPQAGPDLEVIMNASC</sequence>
<dbReference type="GO" id="GO:0008236">
    <property type="term" value="F:serine-type peptidase activity"/>
    <property type="evidence" value="ECO:0007669"/>
    <property type="project" value="UniProtKB-KW"/>
</dbReference>
<evidence type="ECO:0000256" key="1">
    <source>
        <dbReference type="ARBA" id="ARBA00008683"/>
    </source>
</evidence>
<dbReference type="AlphaFoldDB" id="A0A1I0NGF2"/>
<dbReference type="PANTHER" id="PTHR42987:SF4">
    <property type="entry name" value="PROTEASE SOHB-RELATED"/>
    <property type="match status" value="1"/>
</dbReference>
<reference evidence="7 8" key="1">
    <citation type="submission" date="2016-10" db="EMBL/GenBank/DDBJ databases">
        <authorList>
            <person name="de Groot N.N."/>
        </authorList>
    </citation>
    <scope>NUCLEOTIDE SEQUENCE [LARGE SCALE GENOMIC DNA]</scope>
    <source>
        <strain evidence="7 8">CGMCC 1.5337</strain>
    </source>
</reference>
<dbReference type="STRING" id="355548.SAMN04487945_0861"/>
<dbReference type="Gene3D" id="3.90.226.10">
    <property type="entry name" value="2-enoyl-CoA Hydratase, Chain A, domain 1"/>
    <property type="match status" value="1"/>
</dbReference>
<protein>
    <submittedName>
        <fullName evidence="7">Protease-4</fullName>
    </submittedName>
</protein>
<keyword evidence="3" id="KW-0378">Hydrolase</keyword>
<organism evidence="7 8">
    <name type="scientific">Halobacterium jilantaiense</name>
    <dbReference type="NCBI Taxonomy" id="355548"/>
    <lineage>
        <taxon>Archaea</taxon>
        <taxon>Methanobacteriati</taxon>
        <taxon>Methanobacteriota</taxon>
        <taxon>Stenosarchaea group</taxon>
        <taxon>Halobacteria</taxon>
        <taxon>Halobacteriales</taxon>
        <taxon>Halobacteriaceae</taxon>
        <taxon>Halobacterium</taxon>
    </lineage>
</organism>
<keyword evidence="4" id="KW-0720">Serine protease</keyword>
<feature type="transmembrane region" description="Helical" evidence="5">
    <location>
        <begin position="12"/>
        <end position="34"/>
    </location>
</feature>
<evidence type="ECO:0000256" key="3">
    <source>
        <dbReference type="ARBA" id="ARBA00022801"/>
    </source>
</evidence>
<dbReference type="InterPro" id="IPR047272">
    <property type="entry name" value="S49_SppA_C"/>
</dbReference>
<feature type="domain" description="Peptidase S49" evidence="6">
    <location>
        <begin position="103"/>
        <end position="153"/>
    </location>
</feature>
<dbReference type="GO" id="GO:0006508">
    <property type="term" value="P:proteolysis"/>
    <property type="evidence" value="ECO:0007669"/>
    <property type="project" value="UniProtKB-KW"/>
</dbReference>
<gene>
    <name evidence="7" type="ORF">SAMN04487945_0861</name>
</gene>
<evidence type="ECO:0000256" key="5">
    <source>
        <dbReference type="SAM" id="Phobius"/>
    </source>
</evidence>
<dbReference type="Proteomes" id="UP000198518">
    <property type="component" value="Unassembled WGS sequence"/>
</dbReference>
<dbReference type="InterPro" id="IPR029045">
    <property type="entry name" value="ClpP/crotonase-like_dom_sf"/>
</dbReference>
<evidence type="ECO:0000256" key="2">
    <source>
        <dbReference type="ARBA" id="ARBA00022670"/>
    </source>
</evidence>
<dbReference type="RefSeq" id="WP_089668144.1">
    <property type="nucleotide sequence ID" value="NZ_FOJA01000001.1"/>
</dbReference>
<dbReference type="OrthoDB" id="27099at2157"/>
<keyword evidence="5" id="KW-0472">Membrane</keyword>
<comment type="similarity">
    <text evidence="1">Belongs to the peptidase S49 family.</text>
</comment>
<dbReference type="InterPro" id="IPR002142">
    <property type="entry name" value="Peptidase_S49"/>
</dbReference>
<keyword evidence="2 7" id="KW-0645">Protease</keyword>
<keyword evidence="5" id="KW-1133">Transmembrane helix</keyword>
<keyword evidence="8" id="KW-1185">Reference proteome</keyword>
<dbReference type="Pfam" id="PF01343">
    <property type="entry name" value="Peptidase_S49"/>
    <property type="match status" value="1"/>
</dbReference>
<evidence type="ECO:0000256" key="4">
    <source>
        <dbReference type="ARBA" id="ARBA00022825"/>
    </source>
</evidence>